<evidence type="ECO:0000313" key="2">
    <source>
        <dbReference type="EMBL" id="EFC43263.1"/>
    </source>
</evidence>
<dbReference type="InterPro" id="IPR019734">
    <property type="entry name" value="TPR_rpt"/>
</dbReference>
<dbReference type="VEuPathDB" id="AmoebaDB:NAEGRDRAFT_49810"/>
<name>D2VIG3_NAEGR</name>
<gene>
    <name evidence="2" type="ORF">NAEGRDRAFT_49810</name>
</gene>
<dbReference type="EMBL" id="GG738874">
    <property type="protein sequence ID" value="EFC43263.1"/>
    <property type="molecule type" value="Genomic_DNA"/>
</dbReference>
<dbReference type="PANTHER" id="PTHR11102:SF160">
    <property type="entry name" value="ERAD-ASSOCIATED E3 UBIQUITIN-PROTEIN LIGASE COMPONENT HRD3"/>
    <property type="match status" value="1"/>
</dbReference>
<dbReference type="OrthoDB" id="442451at2759"/>
<dbReference type="InterPro" id="IPR011990">
    <property type="entry name" value="TPR-like_helical_dom_sf"/>
</dbReference>
<sequence>MKELTTNENEKVELMIKGAQLGDYTMQFDLANYYKTSEQHSEAIQWFLKALAHNNKKENLTIYNYLGNCYLEGSGLEKDIKKAQYWFEKSALKGNAYGQFGVASCHDENHSYTKAFEWYKKAADHGDSNALFNVAYCYEWGEGVEKDLSKSFEWFLKSAEKGDAEAQYRIGMRYTMGKGVERDLYKAFNWYYKSSKNGYINSMFQLGYMYASGKGTSFDGAKSLKWLSRASEGYEHAKTVIGFLNHFGLNSMSKELNYADQMNISESIKKNTIESLRKCGACDNICKGFFKSTLDGGLSFNVCNDCLKCMDLEQIKEKFKSEIGDRILYHTHYLANFLPLIIYCRDENKVVNSNLESFITQLEDCAKE</sequence>
<dbReference type="SMART" id="SM00028">
    <property type="entry name" value="TPR"/>
    <property type="match status" value="2"/>
</dbReference>
<evidence type="ECO:0000256" key="1">
    <source>
        <dbReference type="ARBA" id="ARBA00038101"/>
    </source>
</evidence>
<dbReference type="Pfam" id="PF08238">
    <property type="entry name" value="Sel1"/>
    <property type="match status" value="6"/>
</dbReference>
<dbReference type="InterPro" id="IPR006597">
    <property type="entry name" value="Sel1-like"/>
</dbReference>
<dbReference type="eggNOG" id="KOG1550">
    <property type="taxonomic scope" value="Eukaryota"/>
</dbReference>
<comment type="similarity">
    <text evidence="1">Belongs to the sel-1 family.</text>
</comment>
<dbReference type="Gene3D" id="1.25.40.10">
    <property type="entry name" value="Tetratricopeptide repeat domain"/>
    <property type="match status" value="2"/>
</dbReference>
<evidence type="ECO:0000313" key="3">
    <source>
        <dbReference type="Proteomes" id="UP000006671"/>
    </source>
</evidence>
<dbReference type="PANTHER" id="PTHR11102">
    <property type="entry name" value="SEL-1-LIKE PROTEIN"/>
    <property type="match status" value="1"/>
</dbReference>
<dbReference type="InterPro" id="IPR050767">
    <property type="entry name" value="Sel1_AlgK"/>
</dbReference>
<dbReference type="RefSeq" id="XP_002676007.1">
    <property type="nucleotide sequence ID" value="XM_002675961.1"/>
</dbReference>
<dbReference type="STRING" id="5762.D2VIG3"/>
<dbReference type="GeneID" id="8853330"/>
<dbReference type="OMA" id="HTHYLAN"/>
<dbReference type="SUPFAM" id="SSF81901">
    <property type="entry name" value="HCP-like"/>
    <property type="match status" value="2"/>
</dbReference>
<protein>
    <submittedName>
        <fullName evidence="2">Predicted protein</fullName>
    </submittedName>
</protein>
<dbReference type="KEGG" id="ngr:NAEGRDRAFT_49810"/>
<reference evidence="2 3" key="1">
    <citation type="journal article" date="2010" name="Cell">
        <title>The genome of Naegleria gruberi illuminates early eukaryotic versatility.</title>
        <authorList>
            <person name="Fritz-Laylin L.K."/>
            <person name="Prochnik S.E."/>
            <person name="Ginger M.L."/>
            <person name="Dacks J.B."/>
            <person name="Carpenter M.L."/>
            <person name="Field M.C."/>
            <person name="Kuo A."/>
            <person name="Paredez A."/>
            <person name="Chapman J."/>
            <person name="Pham J."/>
            <person name="Shu S."/>
            <person name="Neupane R."/>
            <person name="Cipriano M."/>
            <person name="Mancuso J."/>
            <person name="Tu H."/>
            <person name="Salamov A."/>
            <person name="Lindquist E."/>
            <person name="Shapiro H."/>
            <person name="Lucas S."/>
            <person name="Grigoriev I.V."/>
            <person name="Cande W.Z."/>
            <person name="Fulton C."/>
            <person name="Rokhsar D.S."/>
            <person name="Dawson S.C."/>
        </authorList>
    </citation>
    <scope>NUCLEOTIDE SEQUENCE [LARGE SCALE GENOMIC DNA]</scope>
    <source>
        <strain evidence="2 3">NEG-M</strain>
    </source>
</reference>
<accession>D2VIG3</accession>
<dbReference type="InParanoid" id="D2VIG3"/>
<keyword evidence="3" id="KW-1185">Reference proteome</keyword>
<organism evidence="3">
    <name type="scientific">Naegleria gruberi</name>
    <name type="common">Amoeba</name>
    <dbReference type="NCBI Taxonomy" id="5762"/>
    <lineage>
        <taxon>Eukaryota</taxon>
        <taxon>Discoba</taxon>
        <taxon>Heterolobosea</taxon>
        <taxon>Tetramitia</taxon>
        <taxon>Eutetramitia</taxon>
        <taxon>Vahlkampfiidae</taxon>
        <taxon>Naegleria</taxon>
    </lineage>
</organism>
<dbReference type="Proteomes" id="UP000006671">
    <property type="component" value="Unassembled WGS sequence"/>
</dbReference>
<proteinExistence type="inferred from homology"/>
<dbReference type="AlphaFoldDB" id="D2VIG3"/>
<dbReference type="SMART" id="SM00671">
    <property type="entry name" value="SEL1"/>
    <property type="match status" value="6"/>
</dbReference>